<dbReference type="EMBL" id="RJVP01000001">
    <property type="protein sequence ID" value="ROH88262.1"/>
    <property type="molecule type" value="Genomic_DNA"/>
</dbReference>
<reference evidence="1 2" key="1">
    <citation type="submission" date="2018-10" db="EMBL/GenBank/DDBJ databases">
        <authorList>
            <person name="Chen W.-M."/>
        </authorList>
    </citation>
    <scope>NUCLEOTIDE SEQUENCE [LARGE SCALE GENOMIC DNA]</scope>
    <source>
        <strain evidence="1 2">H-5</strain>
    </source>
</reference>
<evidence type="ECO:0000313" key="1">
    <source>
        <dbReference type="EMBL" id="ROH88262.1"/>
    </source>
</evidence>
<protein>
    <submittedName>
        <fullName evidence="1">AsmA family protein</fullName>
    </submittedName>
</protein>
<keyword evidence="2" id="KW-1185">Reference proteome</keyword>
<gene>
    <name evidence="1" type="ORF">ED236_01995</name>
</gene>
<accession>A0A3N0V6M1</accession>
<proteinExistence type="predicted"/>
<name>A0A3N0V6M1_9PROT</name>
<comment type="caution">
    <text evidence="1">The sequence shown here is derived from an EMBL/GenBank/DDBJ whole genome shotgun (WGS) entry which is preliminary data.</text>
</comment>
<sequence>MKKKCMRALLALALLLCMLLILPWLMPLGSFIPRLEQQATASLGVPVRAGSLRLSLLPTPHLTISRLVVGADDALMAEQLAVLPSLLPLLSGRFMVARVMVEDVRLKPGAIEMLASTTSSTGTSSPAVQLGHLSLRRVKLDWPEMVLPTMDIDIALTALNTFRSAQLRSVDNKLQIDLEPDADGYAISAAAKDWVLPFGPPLLMDQLNMRLRLQGQALHIQSMRAAMYQGQLSAEGKLSWLGPWQLDGVFKLDKLALQQPVTLLSGKRRLSGHLFADGKLSARASEPGLLAQTLKAGVQFRVEDGVLYGLDLARAASLLLKQGAQGGETQFDRLSGQLDAAGARYQFRQLKIASGLLTGEGKLTIMPDKTLDGVMQVALKHSVSLVAIPLQISGTLAQPTVFPTKAALAGAAAGTALMGPGVGTSLGVKAAGAVDNLKGLLGGSKD</sequence>
<dbReference type="Proteomes" id="UP000275137">
    <property type="component" value="Unassembled WGS sequence"/>
</dbReference>
<dbReference type="PANTHER" id="PTHR30441:SF8">
    <property type="entry name" value="DUF748 DOMAIN-CONTAINING PROTEIN"/>
    <property type="match status" value="1"/>
</dbReference>
<dbReference type="InterPro" id="IPR052894">
    <property type="entry name" value="AsmA-related"/>
</dbReference>
<evidence type="ECO:0000313" key="2">
    <source>
        <dbReference type="Proteomes" id="UP000275137"/>
    </source>
</evidence>
<dbReference type="GO" id="GO:0090313">
    <property type="term" value="P:regulation of protein targeting to membrane"/>
    <property type="evidence" value="ECO:0007669"/>
    <property type="project" value="TreeGrafter"/>
</dbReference>
<dbReference type="AlphaFoldDB" id="A0A3N0V6M1"/>
<organism evidence="1 2">
    <name type="scientific">Pseudomethylobacillus aquaticus</name>
    <dbReference type="NCBI Taxonomy" id="2676064"/>
    <lineage>
        <taxon>Bacteria</taxon>
        <taxon>Pseudomonadati</taxon>
        <taxon>Pseudomonadota</taxon>
        <taxon>Betaproteobacteria</taxon>
        <taxon>Nitrosomonadales</taxon>
        <taxon>Methylophilaceae</taxon>
        <taxon>Pseudomethylobacillus</taxon>
    </lineage>
</organism>
<dbReference type="GO" id="GO:0005886">
    <property type="term" value="C:plasma membrane"/>
    <property type="evidence" value="ECO:0007669"/>
    <property type="project" value="TreeGrafter"/>
</dbReference>
<dbReference type="PANTHER" id="PTHR30441">
    <property type="entry name" value="DUF748 DOMAIN-CONTAINING PROTEIN"/>
    <property type="match status" value="1"/>
</dbReference>